<name>A0A251VNH8_HELAN</name>
<keyword evidence="3" id="KW-1185">Reference proteome</keyword>
<dbReference type="EMBL" id="CM007890">
    <property type="protein sequence ID" value="OTG37130.1"/>
    <property type="molecule type" value="Genomic_DNA"/>
</dbReference>
<evidence type="ECO:0000313" key="2">
    <source>
        <dbReference type="EMBL" id="OTG37130.1"/>
    </source>
</evidence>
<evidence type="ECO:0000313" key="1">
    <source>
        <dbReference type="EMBL" id="KAF5822145.1"/>
    </source>
</evidence>
<evidence type="ECO:0000313" key="3">
    <source>
        <dbReference type="Proteomes" id="UP000215914"/>
    </source>
</evidence>
<dbReference type="AlphaFoldDB" id="A0A251VNH8"/>
<dbReference type="Proteomes" id="UP000215914">
    <property type="component" value="Chromosome 1"/>
</dbReference>
<dbReference type="EMBL" id="MNCJ02000316">
    <property type="protein sequence ID" value="KAF5822145.1"/>
    <property type="molecule type" value="Genomic_DNA"/>
</dbReference>
<accession>A0A251VNH8</accession>
<dbReference type="InParanoid" id="A0A251VNH8"/>
<reference evidence="1 3" key="1">
    <citation type="journal article" date="2017" name="Nature">
        <title>The sunflower genome provides insights into oil metabolism, flowering and Asterid evolution.</title>
        <authorList>
            <person name="Badouin H."/>
            <person name="Gouzy J."/>
            <person name="Grassa C.J."/>
            <person name="Murat F."/>
            <person name="Staton S.E."/>
            <person name="Cottret L."/>
            <person name="Lelandais-Briere C."/>
            <person name="Owens G.L."/>
            <person name="Carrere S."/>
            <person name="Mayjonade B."/>
            <person name="Legrand L."/>
            <person name="Gill N."/>
            <person name="Kane N.C."/>
            <person name="Bowers J.E."/>
            <person name="Hubner S."/>
            <person name="Bellec A."/>
            <person name="Berard A."/>
            <person name="Berges H."/>
            <person name="Blanchet N."/>
            <person name="Boniface M.C."/>
            <person name="Brunel D."/>
            <person name="Catrice O."/>
            <person name="Chaidir N."/>
            <person name="Claudel C."/>
            <person name="Donnadieu C."/>
            <person name="Faraut T."/>
            <person name="Fievet G."/>
            <person name="Helmstetter N."/>
            <person name="King M."/>
            <person name="Knapp S.J."/>
            <person name="Lai Z."/>
            <person name="Le Paslier M.C."/>
            <person name="Lippi Y."/>
            <person name="Lorenzon L."/>
            <person name="Mandel J.R."/>
            <person name="Marage G."/>
            <person name="Marchand G."/>
            <person name="Marquand E."/>
            <person name="Bret-Mestries E."/>
            <person name="Morien E."/>
            <person name="Nambeesan S."/>
            <person name="Nguyen T."/>
            <person name="Pegot-Espagnet P."/>
            <person name="Pouilly N."/>
            <person name="Raftis F."/>
            <person name="Sallet E."/>
            <person name="Schiex T."/>
            <person name="Thomas J."/>
            <person name="Vandecasteele C."/>
            <person name="Vares D."/>
            <person name="Vear F."/>
            <person name="Vautrin S."/>
            <person name="Crespi M."/>
            <person name="Mangin B."/>
            <person name="Burke J.M."/>
            <person name="Salse J."/>
            <person name="Munos S."/>
            <person name="Vincourt P."/>
            <person name="Rieseberg L.H."/>
            <person name="Langlade N.B."/>
        </authorList>
    </citation>
    <scope>NUCLEOTIDE SEQUENCE [LARGE SCALE GENOMIC DNA]</scope>
    <source>
        <strain evidence="3">cv. SF193</strain>
        <tissue evidence="1">Leaves</tissue>
    </source>
</reference>
<reference evidence="1" key="3">
    <citation type="submission" date="2020-06" db="EMBL/GenBank/DDBJ databases">
        <title>Helianthus annuus Genome sequencing and assembly Release 2.</title>
        <authorList>
            <person name="Gouzy J."/>
            <person name="Langlade N."/>
            <person name="Munos S."/>
        </authorList>
    </citation>
    <scope>NUCLEOTIDE SEQUENCE</scope>
    <source>
        <tissue evidence="1">Leaves</tissue>
    </source>
</reference>
<gene>
    <name evidence="2" type="ORF">HannXRQ_Chr01g0015471</name>
    <name evidence="1" type="ORF">HanXRQr2_Chr01g0023091</name>
</gene>
<reference evidence="2" key="2">
    <citation type="submission" date="2017-02" db="EMBL/GenBank/DDBJ databases">
        <title>Sunflower complete genome.</title>
        <authorList>
            <person name="Langlade N."/>
            <person name="Munos S."/>
        </authorList>
    </citation>
    <scope>NUCLEOTIDE SEQUENCE [LARGE SCALE GENOMIC DNA]</scope>
    <source>
        <tissue evidence="2">Leaves</tissue>
    </source>
</reference>
<protein>
    <submittedName>
        <fullName evidence="2">Uncharacterized protein</fullName>
    </submittedName>
</protein>
<proteinExistence type="predicted"/>
<organism evidence="2 3">
    <name type="scientific">Helianthus annuus</name>
    <name type="common">Common sunflower</name>
    <dbReference type="NCBI Taxonomy" id="4232"/>
    <lineage>
        <taxon>Eukaryota</taxon>
        <taxon>Viridiplantae</taxon>
        <taxon>Streptophyta</taxon>
        <taxon>Embryophyta</taxon>
        <taxon>Tracheophyta</taxon>
        <taxon>Spermatophyta</taxon>
        <taxon>Magnoliopsida</taxon>
        <taxon>eudicotyledons</taxon>
        <taxon>Gunneridae</taxon>
        <taxon>Pentapetalae</taxon>
        <taxon>asterids</taxon>
        <taxon>campanulids</taxon>
        <taxon>Asterales</taxon>
        <taxon>Asteraceae</taxon>
        <taxon>Asteroideae</taxon>
        <taxon>Heliantheae alliance</taxon>
        <taxon>Heliantheae</taxon>
        <taxon>Helianthus</taxon>
    </lineage>
</organism>
<dbReference type="Gramene" id="mRNA:HanXRQr2_Chr01g0023091">
    <property type="protein sequence ID" value="mRNA:HanXRQr2_Chr01g0023091"/>
    <property type="gene ID" value="HanXRQr2_Chr01g0023091"/>
</dbReference>
<sequence length="201" mass="23158">MRRSSAYPPPCFDGALLLVRRFCSTQNLYEKCFCGEFCHKSFMVHVYQRDLAHNRSQGGWKDGCRIISLHGFTKTRICSCCYLTRPRTKRRESVSIMSEKVWLFACWDVGWKSLVQSSVERDELELLLAMLGQHVLNVDNDMWLWKIGNGKVEYSVKCALACKITLTGLQVIQRFYGVKWQSRRLTASFEGPVSGLCSSMF</sequence>